<accession>A0A0L0SV92</accession>
<dbReference type="GO" id="GO:0005802">
    <property type="term" value="C:trans-Golgi network"/>
    <property type="evidence" value="ECO:0007669"/>
    <property type="project" value="TreeGrafter"/>
</dbReference>
<evidence type="ECO:0000313" key="10">
    <source>
        <dbReference type="EMBL" id="KNE66264.1"/>
    </source>
</evidence>
<dbReference type="GO" id="GO:0005886">
    <property type="term" value="C:plasma membrane"/>
    <property type="evidence" value="ECO:0007669"/>
    <property type="project" value="UniProtKB-SubCell"/>
</dbReference>
<evidence type="ECO:0000256" key="3">
    <source>
        <dbReference type="ARBA" id="ARBA00022741"/>
    </source>
</evidence>
<dbReference type="OrthoDB" id="3349449at2759"/>
<gene>
    <name evidence="10" type="ORF">AMAG_19372</name>
</gene>
<proteinExistence type="inferred from homology"/>
<dbReference type="GO" id="GO:0007032">
    <property type="term" value="P:endosome organization"/>
    <property type="evidence" value="ECO:0007669"/>
    <property type="project" value="TreeGrafter"/>
</dbReference>
<comment type="subcellular location">
    <subcellularLocation>
        <location evidence="7">Cell membrane</location>
        <topology evidence="7">Peripheral membrane protein</topology>
    </subcellularLocation>
    <subcellularLocation>
        <location evidence="7">Vacuole membrane</location>
        <topology evidence="7">Peripheral membrane protein</topology>
    </subcellularLocation>
</comment>
<dbReference type="GO" id="GO:0005768">
    <property type="term" value="C:endosome"/>
    <property type="evidence" value="ECO:0007669"/>
    <property type="project" value="UniProtKB-UniRule"/>
</dbReference>
<evidence type="ECO:0000256" key="4">
    <source>
        <dbReference type="ARBA" id="ARBA00022777"/>
    </source>
</evidence>
<evidence type="ECO:0000259" key="9">
    <source>
        <dbReference type="PROSITE" id="PS50290"/>
    </source>
</evidence>
<dbReference type="AlphaFoldDB" id="A0A0L0SV92"/>
<comment type="catalytic activity">
    <reaction evidence="7">
        <text>a 1,2-diacyl-sn-glycero-3-phospho-(1D-myo-inositol) + ATP = a 1,2-diacyl-sn-glycero-3-phospho-(1D-myo-inositol 4-phosphate) + ADP + H(+)</text>
        <dbReference type="Rhea" id="RHEA:19877"/>
        <dbReference type="ChEBI" id="CHEBI:15378"/>
        <dbReference type="ChEBI" id="CHEBI:30616"/>
        <dbReference type="ChEBI" id="CHEBI:57880"/>
        <dbReference type="ChEBI" id="CHEBI:58178"/>
        <dbReference type="ChEBI" id="CHEBI:456216"/>
        <dbReference type="EC" id="2.7.1.67"/>
    </reaction>
</comment>
<dbReference type="STRING" id="578462.A0A0L0SV92"/>
<sequence>MDHRPAPPRVASDPSLPMAASETSTVDNDGNDDSQAFGVNDSSAAPEDDDLPATLGNASALSLLPSGSSTSLPLVDNLCASQTLFAMQTVSTSDDSGLSTASARRVPPEPAPASSSAIVPAVPSPATLFAANSSLRGVPVPLGPALFPSTAPPPLAASPHDLLFLDGLAQPRGTPSKLSAPPPPPPGSGSLLPLTPPMPAVVPTAMEPPGRAAASAAPIVVPPPPCLDFVSDDEYAGMVESVRAAIDDDAQPMRIGQGSSGSYFCRNVDGQIVGVFKPKDEEPYGDLNPKWTKWLHRNFFFCCFGRSCLIPNVANADAGVPETRIDMTPLASLDASLDESNGGIAGQQQQQQQPLLMGDSPAPPPTTGYQGIWDDATYNSFVNQFQRLTILDYLMRNTDRGLDNWMIKYADGRIQVAAIDHGLAFPFKHPDKWRSYTAREA</sequence>
<keyword evidence="1 7" id="KW-1003">Cell membrane</keyword>
<evidence type="ECO:0000256" key="8">
    <source>
        <dbReference type="SAM" id="MobiDB-lite"/>
    </source>
</evidence>
<comment type="cofactor">
    <cofactor evidence="7">
        <name>Mg(2+)</name>
        <dbReference type="ChEBI" id="CHEBI:18420"/>
    </cofactor>
    <cofactor evidence="7">
        <name>Mn(2+)</name>
        <dbReference type="ChEBI" id="CHEBI:29035"/>
    </cofactor>
</comment>
<dbReference type="PANTHER" id="PTHR12865:SF1">
    <property type="entry name" value="PHOSPHATIDYLINOSITOL 4-KINASE TYPE 2"/>
    <property type="match status" value="1"/>
</dbReference>
<keyword evidence="2 7" id="KW-0808">Transferase</keyword>
<dbReference type="Pfam" id="PF00454">
    <property type="entry name" value="PI3_PI4_kinase"/>
    <property type="match status" value="1"/>
</dbReference>
<dbReference type="InterPro" id="IPR039756">
    <property type="entry name" value="Lsb6/PI4K2"/>
</dbReference>
<keyword evidence="4 7" id="KW-0418">Kinase</keyword>
<reference evidence="11" key="2">
    <citation type="submission" date="2009-11" db="EMBL/GenBank/DDBJ databases">
        <title>The Genome Sequence of Allomyces macrogynus strain ATCC 38327.</title>
        <authorList>
            <consortium name="The Broad Institute Genome Sequencing Platform"/>
            <person name="Russ C."/>
            <person name="Cuomo C."/>
            <person name="Shea T."/>
            <person name="Young S.K."/>
            <person name="Zeng Q."/>
            <person name="Koehrsen M."/>
            <person name="Haas B."/>
            <person name="Borodovsky M."/>
            <person name="Guigo R."/>
            <person name="Alvarado L."/>
            <person name="Berlin A."/>
            <person name="Borenstein D."/>
            <person name="Chen Z."/>
            <person name="Engels R."/>
            <person name="Freedman E."/>
            <person name="Gellesch M."/>
            <person name="Goldberg J."/>
            <person name="Griggs A."/>
            <person name="Gujja S."/>
            <person name="Heiman D."/>
            <person name="Hepburn T."/>
            <person name="Howarth C."/>
            <person name="Jen D."/>
            <person name="Larson L."/>
            <person name="Lewis B."/>
            <person name="Mehta T."/>
            <person name="Park D."/>
            <person name="Pearson M."/>
            <person name="Roberts A."/>
            <person name="Saif S."/>
            <person name="Shenoy N."/>
            <person name="Sisk P."/>
            <person name="Stolte C."/>
            <person name="Sykes S."/>
            <person name="Walk T."/>
            <person name="White J."/>
            <person name="Yandava C."/>
            <person name="Burger G."/>
            <person name="Gray M.W."/>
            <person name="Holland P.W.H."/>
            <person name="King N."/>
            <person name="Lang F.B.F."/>
            <person name="Roger A.J."/>
            <person name="Ruiz-Trillo I."/>
            <person name="Lander E."/>
            <person name="Nusbaum C."/>
        </authorList>
    </citation>
    <scope>NUCLEOTIDE SEQUENCE [LARGE SCALE GENOMIC DNA]</scope>
    <source>
        <strain evidence="11">ATCC 38327</strain>
    </source>
</reference>
<comment type="similarity">
    <text evidence="7">Belongs to the PI3/PI4-kinase family.</text>
</comment>
<keyword evidence="5 7" id="KW-0067">ATP-binding</keyword>
<evidence type="ECO:0000313" key="11">
    <source>
        <dbReference type="Proteomes" id="UP000054350"/>
    </source>
</evidence>
<keyword evidence="11" id="KW-1185">Reference proteome</keyword>
<evidence type="ECO:0000256" key="7">
    <source>
        <dbReference type="RuleBase" id="RU367084"/>
    </source>
</evidence>
<dbReference type="PROSITE" id="PS50290">
    <property type="entry name" value="PI3_4_KINASE_3"/>
    <property type="match status" value="1"/>
</dbReference>
<name>A0A0L0SV92_ALLM3</name>
<dbReference type="GO" id="GO:0007030">
    <property type="term" value="P:Golgi organization"/>
    <property type="evidence" value="ECO:0007669"/>
    <property type="project" value="TreeGrafter"/>
</dbReference>
<evidence type="ECO:0000256" key="5">
    <source>
        <dbReference type="ARBA" id="ARBA00022840"/>
    </source>
</evidence>
<dbReference type="GO" id="GO:0000329">
    <property type="term" value="C:fungal-type vacuole membrane"/>
    <property type="evidence" value="ECO:0007669"/>
    <property type="project" value="TreeGrafter"/>
</dbReference>
<feature type="region of interest" description="Disordered" evidence="8">
    <location>
        <begin position="93"/>
        <end position="118"/>
    </location>
</feature>
<dbReference type="EC" id="2.7.1.67" evidence="7"/>
<evidence type="ECO:0000256" key="1">
    <source>
        <dbReference type="ARBA" id="ARBA00022475"/>
    </source>
</evidence>
<feature type="region of interest" description="Disordered" evidence="8">
    <location>
        <begin position="166"/>
        <end position="205"/>
    </location>
</feature>
<dbReference type="InterPro" id="IPR000403">
    <property type="entry name" value="PI3/4_kinase_cat_dom"/>
</dbReference>
<keyword evidence="3 7" id="KW-0547">Nucleotide-binding</keyword>
<dbReference type="GO" id="GO:0046854">
    <property type="term" value="P:phosphatidylinositol phosphate biosynthetic process"/>
    <property type="evidence" value="ECO:0007669"/>
    <property type="project" value="UniProtKB-UniRule"/>
</dbReference>
<feature type="region of interest" description="Disordered" evidence="8">
    <location>
        <begin position="1"/>
        <end position="55"/>
    </location>
</feature>
<evidence type="ECO:0000256" key="6">
    <source>
        <dbReference type="ARBA" id="ARBA00023136"/>
    </source>
</evidence>
<keyword evidence="6" id="KW-0472">Membrane</keyword>
<dbReference type="EMBL" id="GG745349">
    <property type="protein sequence ID" value="KNE66264.1"/>
    <property type="molecule type" value="Genomic_DNA"/>
</dbReference>
<dbReference type="Proteomes" id="UP000054350">
    <property type="component" value="Unassembled WGS sequence"/>
</dbReference>
<organism evidence="10 11">
    <name type="scientific">Allomyces macrogynus (strain ATCC 38327)</name>
    <name type="common">Allomyces javanicus var. macrogynus</name>
    <dbReference type="NCBI Taxonomy" id="578462"/>
    <lineage>
        <taxon>Eukaryota</taxon>
        <taxon>Fungi</taxon>
        <taxon>Fungi incertae sedis</taxon>
        <taxon>Blastocladiomycota</taxon>
        <taxon>Blastocladiomycetes</taxon>
        <taxon>Blastocladiales</taxon>
        <taxon>Blastocladiaceae</taxon>
        <taxon>Allomyces</taxon>
    </lineage>
</organism>
<dbReference type="VEuPathDB" id="FungiDB:AMAG_19372"/>
<evidence type="ECO:0000256" key="2">
    <source>
        <dbReference type="ARBA" id="ARBA00022679"/>
    </source>
</evidence>
<protein>
    <recommendedName>
        <fullName evidence="7">Phosphatidylinositol 4-kinase</fullName>
        <ecNumber evidence="7">2.7.1.67</ecNumber>
    </recommendedName>
</protein>
<dbReference type="GO" id="GO:0004430">
    <property type="term" value="F:1-phosphatidylinositol 4-kinase activity"/>
    <property type="evidence" value="ECO:0007669"/>
    <property type="project" value="UniProtKB-UniRule"/>
</dbReference>
<dbReference type="PANTHER" id="PTHR12865">
    <property type="entry name" value="PHOSPHATIDYLINOSITOL 4-KINASE TYPE-II"/>
    <property type="match status" value="1"/>
</dbReference>
<feature type="region of interest" description="Disordered" evidence="8">
    <location>
        <begin position="338"/>
        <end position="369"/>
    </location>
</feature>
<dbReference type="eggNOG" id="KOG2381">
    <property type="taxonomic scope" value="Eukaryota"/>
</dbReference>
<feature type="domain" description="PI3K/PI4K catalytic" evidence="9">
    <location>
        <begin position="249"/>
        <end position="441"/>
    </location>
</feature>
<dbReference type="GO" id="GO:0005524">
    <property type="term" value="F:ATP binding"/>
    <property type="evidence" value="ECO:0007669"/>
    <property type="project" value="UniProtKB-UniRule"/>
</dbReference>
<reference evidence="10 11" key="1">
    <citation type="submission" date="2009-11" db="EMBL/GenBank/DDBJ databases">
        <title>Annotation of Allomyces macrogynus ATCC 38327.</title>
        <authorList>
            <consortium name="The Broad Institute Genome Sequencing Platform"/>
            <person name="Russ C."/>
            <person name="Cuomo C."/>
            <person name="Burger G."/>
            <person name="Gray M.W."/>
            <person name="Holland P.W.H."/>
            <person name="King N."/>
            <person name="Lang F.B.F."/>
            <person name="Roger A.J."/>
            <person name="Ruiz-Trillo I."/>
            <person name="Young S.K."/>
            <person name="Zeng Q."/>
            <person name="Gargeya S."/>
            <person name="Fitzgerald M."/>
            <person name="Haas B."/>
            <person name="Abouelleil A."/>
            <person name="Alvarado L."/>
            <person name="Arachchi H.M."/>
            <person name="Berlin A."/>
            <person name="Chapman S.B."/>
            <person name="Gearin G."/>
            <person name="Goldberg J."/>
            <person name="Griggs A."/>
            <person name="Gujja S."/>
            <person name="Hansen M."/>
            <person name="Heiman D."/>
            <person name="Howarth C."/>
            <person name="Larimer J."/>
            <person name="Lui A."/>
            <person name="MacDonald P.J.P."/>
            <person name="McCowen C."/>
            <person name="Montmayeur A."/>
            <person name="Murphy C."/>
            <person name="Neiman D."/>
            <person name="Pearson M."/>
            <person name="Priest M."/>
            <person name="Roberts A."/>
            <person name="Saif S."/>
            <person name="Shea T."/>
            <person name="Sisk P."/>
            <person name="Stolte C."/>
            <person name="Sykes S."/>
            <person name="Wortman J."/>
            <person name="Nusbaum C."/>
            <person name="Birren B."/>
        </authorList>
    </citation>
    <scope>NUCLEOTIDE SEQUENCE [LARGE SCALE GENOMIC DNA]</scope>
    <source>
        <strain evidence="10 11">ATCC 38327</strain>
    </source>
</reference>